<reference evidence="1 2" key="1">
    <citation type="submission" date="2019-12" db="EMBL/GenBank/DDBJ databases">
        <authorList>
            <person name="Reyes-Prieto M."/>
        </authorList>
    </citation>
    <scope>NUCLEOTIDE SEQUENCE [LARGE SCALE GENOMIC DNA]</scope>
    <source>
        <strain evidence="1">HF14-78462</strain>
    </source>
</reference>
<evidence type="ECO:0000313" key="2">
    <source>
        <dbReference type="Proteomes" id="UP000433050"/>
    </source>
</evidence>
<dbReference type="RefSeq" id="WP_144343516.1">
    <property type="nucleotide sequence ID" value="NZ_CACSAS010000001.1"/>
</dbReference>
<gene>
    <name evidence="1" type="ORF">STARVERO_01344</name>
</gene>
<evidence type="ECO:0000313" key="1">
    <source>
        <dbReference type="EMBL" id="CAA0091664.1"/>
    </source>
</evidence>
<dbReference type="EMBL" id="CACSAS010000001">
    <property type="protein sequence ID" value="CAA0091664.1"/>
    <property type="molecule type" value="Genomic_DNA"/>
</dbReference>
<name>A0A5S9NMR1_9HYPH</name>
<sequence>MTNAIERAAFQPQPIHVRVGREDLEIESLDSAIHFIRSLRHDHLGRYAEMLLTQMESARQPQQQHDAWVAFSTWTDACHLRHDSGHWSRAA</sequence>
<keyword evidence="2" id="KW-1185">Reference proteome</keyword>
<accession>A0A5S9NMR1</accession>
<organism evidence="1 2">
    <name type="scientific">Starkeya nomas</name>
    <dbReference type="NCBI Taxonomy" id="2666134"/>
    <lineage>
        <taxon>Bacteria</taxon>
        <taxon>Pseudomonadati</taxon>
        <taxon>Pseudomonadota</taxon>
        <taxon>Alphaproteobacteria</taxon>
        <taxon>Hyphomicrobiales</taxon>
        <taxon>Xanthobacteraceae</taxon>
        <taxon>Starkeya</taxon>
    </lineage>
</organism>
<dbReference type="AlphaFoldDB" id="A0A5S9NMR1"/>
<dbReference type="Proteomes" id="UP000433050">
    <property type="component" value="Unassembled WGS sequence"/>
</dbReference>
<proteinExistence type="predicted"/>
<protein>
    <submittedName>
        <fullName evidence="1">Uncharacterized protein</fullName>
    </submittedName>
</protein>